<keyword evidence="8" id="KW-0752">Steroid biosynthesis</keyword>
<accession>A0A7S0LS73</accession>
<keyword evidence="12" id="KW-0443">Lipid metabolism</keyword>
<evidence type="ECO:0000256" key="8">
    <source>
        <dbReference type="ARBA" id="ARBA00022955"/>
    </source>
</evidence>
<evidence type="ECO:0000256" key="3">
    <source>
        <dbReference type="ARBA" id="ARBA00022516"/>
    </source>
</evidence>
<proteinExistence type="inferred from homology"/>
<feature type="transmembrane region" description="Helical" evidence="19">
    <location>
        <begin position="187"/>
        <end position="204"/>
    </location>
</feature>
<evidence type="ECO:0000256" key="16">
    <source>
        <dbReference type="ARBA" id="ARBA00038851"/>
    </source>
</evidence>
<keyword evidence="6" id="KW-0152">Cholesterol biosynthesis</keyword>
<evidence type="ECO:0000256" key="1">
    <source>
        <dbReference type="ARBA" id="ARBA00004141"/>
    </source>
</evidence>
<protein>
    <recommendedName>
        <fullName evidence="16">7-dehydrocholesterol reductase</fullName>
        <ecNumber evidence="16">1.3.1.21</ecNumber>
    </recommendedName>
    <alternativeName>
        <fullName evidence="17">Sterol Delta(7)-reductase</fullName>
    </alternativeName>
</protein>
<evidence type="ECO:0000313" key="20">
    <source>
        <dbReference type="EMBL" id="CAD8621161.1"/>
    </source>
</evidence>
<keyword evidence="5 19" id="KW-0812">Transmembrane</keyword>
<dbReference type="Gene3D" id="1.20.120.1630">
    <property type="match status" value="1"/>
</dbReference>
<evidence type="ECO:0000256" key="7">
    <source>
        <dbReference type="ARBA" id="ARBA00022857"/>
    </source>
</evidence>
<evidence type="ECO:0000256" key="11">
    <source>
        <dbReference type="ARBA" id="ARBA00023011"/>
    </source>
</evidence>
<feature type="transmembrane region" description="Helical" evidence="19">
    <location>
        <begin position="274"/>
        <end position="292"/>
    </location>
</feature>
<dbReference type="GO" id="GO:0016132">
    <property type="term" value="P:brassinosteroid biosynthetic process"/>
    <property type="evidence" value="ECO:0007669"/>
    <property type="project" value="TreeGrafter"/>
</dbReference>
<keyword evidence="14" id="KW-1207">Sterol metabolism</keyword>
<dbReference type="EMBL" id="HBEY01051072">
    <property type="protein sequence ID" value="CAD8621161.1"/>
    <property type="molecule type" value="Transcribed_RNA"/>
</dbReference>
<evidence type="ECO:0000256" key="19">
    <source>
        <dbReference type="SAM" id="Phobius"/>
    </source>
</evidence>
<evidence type="ECO:0000256" key="18">
    <source>
        <dbReference type="SAM" id="MobiDB-lite"/>
    </source>
</evidence>
<feature type="transmembrane region" description="Helical" evidence="19">
    <location>
        <begin position="426"/>
        <end position="453"/>
    </location>
</feature>
<keyword evidence="9 19" id="KW-1133">Transmembrane helix</keyword>
<gene>
    <name evidence="20" type="ORF">CPEL01642_LOCUS24544</name>
</gene>
<dbReference type="PANTHER" id="PTHR21257:SF38">
    <property type="entry name" value="7-DEHYDROCHOLESTEROL REDUCTASE"/>
    <property type="match status" value="1"/>
</dbReference>
<name>A0A7S0LS73_9EUKA</name>
<evidence type="ECO:0000256" key="15">
    <source>
        <dbReference type="ARBA" id="ARBA00023221"/>
    </source>
</evidence>
<keyword evidence="11" id="KW-0756">Sterol biosynthesis</keyword>
<evidence type="ECO:0000256" key="10">
    <source>
        <dbReference type="ARBA" id="ARBA00023002"/>
    </source>
</evidence>
<keyword evidence="15" id="KW-0753">Steroid metabolism</keyword>
<evidence type="ECO:0000256" key="2">
    <source>
        <dbReference type="ARBA" id="ARBA00005402"/>
    </source>
</evidence>
<evidence type="ECO:0000256" key="5">
    <source>
        <dbReference type="ARBA" id="ARBA00022692"/>
    </source>
</evidence>
<feature type="transmembrane region" description="Helical" evidence="19">
    <location>
        <begin position="153"/>
        <end position="175"/>
    </location>
</feature>
<feature type="transmembrane region" description="Helical" evidence="19">
    <location>
        <begin position="342"/>
        <end position="360"/>
    </location>
</feature>
<keyword evidence="4" id="KW-0153">Cholesterol metabolism</keyword>
<keyword evidence="7" id="KW-0521">NADP</keyword>
<organism evidence="20">
    <name type="scientific">Coccolithus braarudii</name>
    <dbReference type="NCBI Taxonomy" id="221442"/>
    <lineage>
        <taxon>Eukaryota</taxon>
        <taxon>Haptista</taxon>
        <taxon>Haptophyta</taxon>
        <taxon>Prymnesiophyceae</taxon>
        <taxon>Coccolithales</taxon>
        <taxon>Coccolithaceae</taxon>
        <taxon>Coccolithus</taxon>
    </lineage>
</organism>
<dbReference type="GO" id="GO:0047598">
    <property type="term" value="F:7-dehydrocholesterol reductase activity"/>
    <property type="evidence" value="ECO:0007669"/>
    <property type="project" value="UniProtKB-EC"/>
</dbReference>
<evidence type="ECO:0000256" key="4">
    <source>
        <dbReference type="ARBA" id="ARBA00022548"/>
    </source>
</evidence>
<dbReference type="GO" id="GO:0005789">
    <property type="term" value="C:endoplasmic reticulum membrane"/>
    <property type="evidence" value="ECO:0007669"/>
    <property type="project" value="TreeGrafter"/>
</dbReference>
<keyword evidence="10" id="KW-0560">Oxidoreductase</keyword>
<sequence>MCAGSNIRRRATSPASTRPKTAAASEPPPIPLSTKPAPPTPLAPPPSPLMVVFDYYVAPILLMVLTPMTCLLVAFLTNRTEVGILGLPELVEKEGGVGALFYRVLSETAPSLNAVVMLVVFNYVALILYWWPGPTKYGPLSENGVEPDYTDNGVAHCFLFSLTFLGGSELGLGWYKLSVLYDLFPETVGTLNLFGLAFCLFLYFKGLYTPSGPDSGSEGKGFIFDYYWGTDLYPRLRGVDVKKFVNCRFSMTFWQLAGISFAAASYEKHGAVDYGLWLCALSQYLYLVKFYVWEIGYMRSIDIIIDRAGFYETWGCLVWVPAIYTLHTRCAVALTSGLSPPVAAAIFSVGLTGVGLNFWADNQRQVFRETRGKTPVWGRQPQYIEATYEARNAKTGELETHTSLLLASGWWGLARHLQYTFELMAAWSWGLLGGGTVSLLPLFYPAFLTILLIHRASRDETKCLNKYGEHYKKYMQIVPYKIVPYLY</sequence>
<dbReference type="EC" id="1.3.1.21" evidence="16"/>
<feature type="region of interest" description="Disordered" evidence="18">
    <location>
        <begin position="1"/>
        <end position="39"/>
    </location>
</feature>
<evidence type="ECO:0000256" key="12">
    <source>
        <dbReference type="ARBA" id="ARBA00023098"/>
    </source>
</evidence>
<evidence type="ECO:0000256" key="17">
    <source>
        <dbReference type="ARBA" id="ARBA00042688"/>
    </source>
</evidence>
<evidence type="ECO:0000256" key="14">
    <source>
        <dbReference type="ARBA" id="ARBA00023166"/>
    </source>
</evidence>
<keyword evidence="3" id="KW-0444">Lipid biosynthesis</keyword>
<dbReference type="PANTHER" id="PTHR21257">
    <property type="entry name" value="DELTA(14)-STEROL REDUCTASE"/>
    <property type="match status" value="1"/>
</dbReference>
<feature type="transmembrane region" description="Helical" evidence="19">
    <location>
        <begin position="55"/>
        <end position="76"/>
    </location>
</feature>
<dbReference type="GO" id="GO:0006695">
    <property type="term" value="P:cholesterol biosynthetic process"/>
    <property type="evidence" value="ECO:0007669"/>
    <property type="project" value="UniProtKB-KW"/>
</dbReference>
<reference evidence="20" key="1">
    <citation type="submission" date="2021-01" db="EMBL/GenBank/DDBJ databases">
        <authorList>
            <person name="Corre E."/>
            <person name="Pelletier E."/>
            <person name="Niang G."/>
            <person name="Scheremetjew M."/>
            <person name="Finn R."/>
            <person name="Kale V."/>
            <person name="Holt S."/>
            <person name="Cochrane G."/>
            <person name="Meng A."/>
            <person name="Brown T."/>
            <person name="Cohen L."/>
        </authorList>
    </citation>
    <scope>NUCLEOTIDE SEQUENCE</scope>
    <source>
        <strain evidence="20">PLY182g</strain>
    </source>
</reference>
<keyword evidence="13 19" id="KW-0472">Membrane</keyword>
<dbReference type="InterPro" id="IPR001171">
    <property type="entry name" value="ERG24_DHCR-like"/>
</dbReference>
<evidence type="ECO:0000256" key="6">
    <source>
        <dbReference type="ARBA" id="ARBA00022778"/>
    </source>
</evidence>
<feature type="transmembrane region" description="Helical" evidence="19">
    <location>
        <begin position="112"/>
        <end position="133"/>
    </location>
</feature>
<evidence type="ECO:0000256" key="9">
    <source>
        <dbReference type="ARBA" id="ARBA00022989"/>
    </source>
</evidence>
<dbReference type="Pfam" id="PF01222">
    <property type="entry name" value="ERG4_ERG24"/>
    <property type="match status" value="1"/>
</dbReference>
<comment type="subcellular location">
    <subcellularLocation>
        <location evidence="1">Membrane</location>
        <topology evidence="1">Multi-pass membrane protein</topology>
    </subcellularLocation>
</comment>
<feature type="compositionally biased region" description="Pro residues" evidence="18">
    <location>
        <begin position="26"/>
        <end position="39"/>
    </location>
</feature>
<dbReference type="AlphaFoldDB" id="A0A7S0LS73"/>
<comment type="similarity">
    <text evidence="2">Belongs to the ERG4/ERG24 family.</text>
</comment>
<evidence type="ECO:0000256" key="13">
    <source>
        <dbReference type="ARBA" id="ARBA00023136"/>
    </source>
</evidence>